<dbReference type="GO" id="GO:0031966">
    <property type="term" value="C:mitochondrial membrane"/>
    <property type="evidence" value="ECO:0007669"/>
    <property type="project" value="UniProtKB-SubCell"/>
</dbReference>
<dbReference type="SUPFAM" id="SSF103506">
    <property type="entry name" value="Mitochondrial carrier"/>
    <property type="match status" value="1"/>
</dbReference>
<evidence type="ECO:0000256" key="3">
    <source>
        <dbReference type="ARBA" id="ARBA00022448"/>
    </source>
</evidence>
<name>A0A813E6H2_POLGL</name>
<feature type="repeat" description="Solcar" evidence="9">
    <location>
        <begin position="11"/>
        <end position="88"/>
    </location>
</feature>
<comment type="similarity">
    <text evidence="2 10">Belongs to the mitochondrial carrier (TC 2.A.29) family.</text>
</comment>
<dbReference type="AlphaFoldDB" id="A0A813E6H2"/>
<proteinExistence type="inferred from homology"/>
<evidence type="ECO:0000256" key="1">
    <source>
        <dbReference type="ARBA" id="ARBA00004225"/>
    </source>
</evidence>
<comment type="caution">
    <text evidence="11">The sequence shown here is derived from an EMBL/GenBank/DDBJ whole genome shotgun (WGS) entry which is preliminary data.</text>
</comment>
<keyword evidence="5" id="KW-0677">Repeat</keyword>
<keyword evidence="12" id="KW-1185">Reference proteome</keyword>
<keyword evidence="7" id="KW-0496">Mitochondrion</keyword>
<dbReference type="Gene3D" id="1.50.40.10">
    <property type="entry name" value="Mitochondrial carrier domain"/>
    <property type="match status" value="1"/>
</dbReference>
<keyword evidence="8 9" id="KW-0472">Membrane</keyword>
<comment type="subcellular location">
    <subcellularLocation>
        <location evidence="1">Mitochondrion membrane</location>
        <topology evidence="1">Multi-pass membrane protein</topology>
    </subcellularLocation>
</comment>
<evidence type="ECO:0000256" key="10">
    <source>
        <dbReference type="RuleBase" id="RU000488"/>
    </source>
</evidence>
<evidence type="ECO:0000256" key="4">
    <source>
        <dbReference type="ARBA" id="ARBA00022692"/>
    </source>
</evidence>
<dbReference type="InterPro" id="IPR002067">
    <property type="entry name" value="MCP"/>
</dbReference>
<evidence type="ECO:0000256" key="9">
    <source>
        <dbReference type="PROSITE-ProRule" id="PRU00282"/>
    </source>
</evidence>
<sequence>MQLASCGQFADLKWQPFTAGLVAGVANVLAGHPLDTVKVRLQIGQGKALSRQVLRDFRLLYAGISGPLMTSPWIAAANFGVWEVVRVALTKEWPEHFASKDPQSEAASGSSSAVFVAGLASGWLLCNFTCPMHNIKVQQQTSLGLGLWEAVLRAGPRGLFRGYLPHALAESVGRGWYMLGFVGSKRLLGVDSDGRQAPRGVGGELEMLGRRVLCGCTGGGVAWLVVYPFDVIRNRMMWDWRREQYSGMGDCLLQAVKAEGLTGLYRGISYSLARALPVAAITLPTYDLALKYLSA</sequence>
<evidence type="ECO:0000256" key="8">
    <source>
        <dbReference type="ARBA" id="ARBA00023136"/>
    </source>
</evidence>
<evidence type="ECO:0000256" key="2">
    <source>
        <dbReference type="ARBA" id="ARBA00006375"/>
    </source>
</evidence>
<organism evidence="11 12">
    <name type="scientific">Polarella glacialis</name>
    <name type="common">Dinoflagellate</name>
    <dbReference type="NCBI Taxonomy" id="89957"/>
    <lineage>
        <taxon>Eukaryota</taxon>
        <taxon>Sar</taxon>
        <taxon>Alveolata</taxon>
        <taxon>Dinophyceae</taxon>
        <taxon>Suessiales</taxon>
        <taxon>Suessiaceae</taxon>
        <taxon>Polarella</taxon>
    </lineage>
</organism>
<evidence type="ECO:0000313" key="12">
    <source>
        <dbReference type="Proteomes" id="UP000654075"/>
    </source>
</evidence>
<keyword evidence="4 9" id="KW-0812">Transmembrane</keyword>
<dbReference type="PRINTS" id="PR00926">
    <property type="entry name" value="MITOCARRIER"/>
</dbReference>
<dbReference type="Proteomes" id="UP000654075">
    <property type="component" value="Unassembled WGS sequence"/>
</dbReference>
<dbReference type="EMBL" id="CAJNNV010007127">
    <property type="protein sequence ID" value="CAE8594515.1"/>
    <property type="molecule type" value="Genomic_DNA"/>
</dbReference>
<feature type="repeat" description="Solcar" evidence="9">
    <location>
        <begin position="210"/>
        <end position="292"/>
    </location>
</feature>
<dbReference type="InterPro" id="IPR050567">
    <property type="entry name" value="Mitochondrial_Carrier"/>
</dbReference>
<evidence type="ECO:0000256" key="6">
    <source>
        <dbReference type="ARBA" id="ARBA00022989"/>
    </source>
</evidence>
<dbReference type="GO" id="GO:0022857">
    <property type="term" value="F:transmembrane transporter activity"/>
    <property type="evidence" value="ECO:0007669"/>
    <property type="project" value="TreeGrafter"/>
</dbReference>
<keyword evidence="6" id="KW-1133">Transmembrane helix</keyword>
<gene>
    <name evidence="11" type="ORF">PGLA1383_LOCUS13057</name>
</gene>
<dbReference type="PANTHER" id="PTHR45624:SF10">
    <property type="entry name" value="SLC (SOLUTE CARRIER) HOMOLOG"/>
    <property type="match status" value="1"/>
</dbReference>
<dbReference type="InterPro" id="IPR018108">
    <property type="entry name" value="MCP_transmembrane"/>
</dbReference>
<evidence type="ECO:0000256" key="7">
    <source>
        <dbReference type="ARBA" id="ARBA00023128"/>
    </source>
</evidence>
<dbReference type="InterPro" id="IPR023395">
    <property type="entry name" value="MCP_dom_sf"/>
</dbReference>
<evidence type="ECO:0000313" key="11">
    <source>
        <dbReference type="EMBL" id="CAE8594515.1"/>
    </source>
</evidence>
<evidence type="ECO:0008006" key="13">
    <source>
        <dbReference type="Google" id="ProtNLM"/>
    </source>
</evidence>
<accession>A0A813E6H2</accession>
<keyword evidence="3 10" id="KW-0813">Transport</keyword>
<evidence type="ECO:0000256" key="5">
    <source>
        <dbReference type="ARBA" id="ARBA00022737"/>
    </source>
</evidence>
<reference evidence="11" key="1">
    <citation type="submission" date="2021-02" db="EMBL/GenBank/DDBJ databases">
        <authorList>
            <person name="Dougan E. K."/>
            <person name="Rhodes N."/>
            <person name="Thang M."/>
            <person name="Chan C."/>
        </authorList>
    </citation>
    <scope>NUCLEOTIDE SEQUENCE</scope>
</reference>
<dbReference type="Pfam" id="PF00153">
    <property type="entry name" value="Mito_carr"/>
    <property type="match status" value="2"/>
</dbReference>
<dbReference type="OrthoDB" id="14252at2759"/>
<dbReference type="PROSITE" id="PS50920">
    <property type="entry name" value="SOLCAR"/>
    <property type="match status" value="2"/>
</dbReference>
<dbReference type="OMA" id="WHCARET"/>
<dbReference type="PANTHER" id="PTHR45624">
    <property type="entry name" value="MITOCHONDRIAL BASIC AMINO ACIDS TRANSPORTER-RELATED"/>
    <property type="match status" value="1"/>
</dbReference>
<protein>
    <recommendedName>
        <fullName evidence="13">Mitochondrial carrier protein</fullName>
    </recommendedName>
</protein>